<proteinExistence type="predicted"/>
<keyword evidence="1" id="KW-1133">Transmembrane helix</keyword>
<dbReference type="EMBL" id="FLQU01001744">
    <property type="protein sequence ID" value="SBS94322.1"/>
    <property type="molecule type" value="Genomic_DNA"/>
</dbReference>
<gene>
    <name evidence="2" type="ORF">POVCU2_0087300</name>
</gene>
<feature type="transmembrane region" description="Helical" evidence="1">
    <location>
        <begin position="269"/>
        <end position="289"/>
    </location>
</feature>
<protein>
    <submittedName>
        <fullName evidence="2">PIR Superfamily Protein</fullName>
    </submittedName>
</protein>
<name>A0A1A8WR40_PLAOA</name>
<dbReference type="AlphaFoldDB" id="A0A1A8WR40"/>
<reference evidence="3" key="1">
    <citation type="submission" date="2016-05" db="EMBL/GenBank/DDBJ databases">
        <authorList>
            <person name="Naeem Raeece"/>
        </authorList>
    </citation>
    <scope>NUCLEOTIDE SEQUENCE [LARGE SCALE GENOMIC DNA]</scope>
</reference>
<evidence type="ECO:0000256" key="1">
    <source>
        <dbReference type="SAM" id="Phobius"/>
    </source>
</evidence>
<keyword evidence="1" id="KW-0472">Membrane</keyword>
<keyword evidence="1" id="KW-0812">Transmembrane</keyword>
<evidence type="ECO:0000313" key="2">
    <source>
        <dbReference type="EMBL" id="SBS94322.1"/>
    </source>
</evidence>
<sequence>MMLQARPSAGFNKEHFPSYEYKQILCKKDEIKTLEKKTSHVSDYDDCEEPFNEFNRDFKSNHDNLKTKCINGKGHKCCRDVNYYLDYATGIFRASRLEDHDKRKLIRRLEDELERGLRDNSIYTCERQTDLDSTRKRCILQHLYDLKEDEKSMLSYEQKYKEHLTEKWEKIISYTDSQPSSLFVKIENNSMGIVENYANFLHSSDYICGNDLNKLSNDDIKISTNMNDFLTSISLDKITLNVEKNLCFNKRYVDMLKYKASNLQRINNALSIGVAVLGVLLIFIFLYEFSPLGRFLRRRTKKQIEVDENANDEIPDSYENSENGIPYISYHSTSH</sequence>
<dbReference type="Proteomes" id="UP000078560">
    <property type="component" value="Unassembled WGS sequence"/>
</dbReference>
<accession>A0A1A8WR40</accession>
<evidence type="ECO:0000313" key="3">
    <source>
        <dbReference type="Proteomes" id="UP000078560"/>
    </source>
</evidence>
<organism evidence="2 3">
    <name type="scientific">Plasmodium ovale curtisi</name>
    <dbReference type="NCBI Taxonomy" id="864141"/>
    <lineage>
        <taxon>Eukaryota</taxon>
        <taxon>Sar</taxon>
        <taxon>Alveolata</taxon>
        <taxon>Apicomplexa</taxon>
        <taxon>Aconoidasida</taxon>
        <taxon>Haemosporida</taxon>
        <taxon>Plasmodiidae</taxon>
        <taxon>Plasmodium</taxon>
        <taxon>Plasmodium (Plasmodium)</taxon>
    </lineage>
</organism>